<dbReference type="InterPro" id="IPR011051">
    <property type="entry name" value="RmlC_Cupin_sf"/>
</dbReference>
<dbReference type="AlphaFoldDB" id="A0A160N5I1"/>
<dbReference type="Pfam" id="PF00132">
    <property type="entry name" value="Hexapep"/>
    <property type="match status" value="1"/>
</dbReference>
<comment type="similarity">
    <text evidence="1">Belongs to the transferase hexapeptide repeat family.</text>
</comment>
<dbReference type="CDD" id="cd20292">
    <property type="entry name" value="cupin_QdtA-like"/>
    <property type="match status" value="1"/>
</dbReference>
<keyword evidence="3" id="KW-0677">Repeat</keyword>
<dbReference type="Pfam" id="PF05523">
    <property type="entry name" value="FdtA"/>
    <property type="match status" value="1"/>
</dbReference>
<gene>
    <name evidence="6" type="ORF">ATSB10_36000</name>
</gene>
<dbReference type="InterPro" id="IPR001451">
    <property type="entry name" value="Hexapep"/>
</dbReference>
<dbReference type="KEGG" id="dtx:ATSB10_36000"/>
<evidence type="ECO:0000256" key="4">
    <source>
        <dbReference type="ARBA" id="ARBA00023315"/>
    </source>
</evidence>
<dbReference type="Gene3D" id="2.60.120.10">
    <property type="entry name" value="Jelly Rolls"/>
    <property type="match status" value="1"/>
</dbReference>
<evidence type="ECO:0000259" key="5">
    <source>
        <dbReference type="Pfam" id="PF05523"/>
    </source>
</evidence>
<name>A0A160N5I1_9GAMM</name>
<dbReference type="PROSITE" id="PS00101">
    <property type="entry name" value="HEXAPEP_TRANSFERASES"/>
    <property type="match status" value="2"/>
</dbReference>
<evidence type="ECO:0000256" key="2">
    <source>
        <dbReference type="ARBA" id="ARBA00022679"/>
    </source>
</evidence>
<keyword evidence="4" id="KW-0012">Acyltransferase</keyword>
<keyword evidence="7" id="KW-1185">Reference proteome</keyword>
<dbReference type="RefSeq" id="WP_063674015.1">
    <property type="nucleotide sequence ID" value="NZ_CP014841.1"/>
</dbReference>
<evidence type="ECO:0000256" key="3">
    <source>
        <dbReference type="ARBA" id="ARBA00022737"/>
    </source>
</evidence>
<keyword evidence="2" id="KW-0808">Transferase</keyword>
<evidence type="ECO:0000313" key="7">
    <source>
        <dbReference type="Proteomes" id="UP000077255"/>
    </source>
</evidence>
<dbReference type="GO" id="GO:0016746">
    <property type="term" value="F:acyltransferase activity"/>
    <property type="evidence" value="ECO:0007669"/>
    <property type="project" value="UniProtKB-KW"/>
</dbReference>
<dbReference type="CDD" id="cd03358">
    <property type="entry name" value="LbH_WxcM_N_like"/>
    <property type="match status" value="1"/>
</dbReference>
<organism evidence="6 7">
    <name type="scientific">Dyella thiooxydans</name>
    <dbReference type="NCBI Taxonomy" id="445710"/>
    <lineage>
        <taxon>Bacteria</taxon>
        <taxon>Pseudomonadati</taxon>
        <taxon>Pseudomonadota</taxon>
        <taxon>Gammaproteobacteria</taxon>
        <taxon>Lysobacterales</taxon>
        <taxon>Rhodanobacteraceae</taxon>
        <taxon>Dyella</taxon>
    </lineage>
</organism>
<evidence type="ECO:0000256" key="1">
    <source>
        <dbReference type="ARBA" id="ARBA00007274"/>
    </source>
</evidence>
<proteinExistence type="inferred from homology"/>
<protein>
    <recommendedName>
        <fullName evidence="5">Sugar 3,4-ketoisomerase QdtA cupin domain-containing protein</fullName>
    </recommendedName>
</protein>
<dbReference type="Proteomes" id="UP000077255">
    <property type="component" value="Chromosome"/>
</dbReference>
<dbReference type="PATRIC" id="fig|445710.3.peg.3599"/>
<dbReference type="PANTHER" id="PTHR43300">
    <property type="entry name" value="ACETYLTRANSFERASE"/>
    <property type="match status" value="1"/>
</dbReference>
<dbReference type="OrthoDB" id="9800846at2"/>
<dbReference type="STRING" id="445710.ATSB10_36000"/>
<dbReference type="Gene3D" id="2.160.10.10">
    <property type="entry name" value="Hexapeptide repeat proteins"/>
    <property type="match status" value="1"/>
</dbReference>
<dbReference type="InterPro" id="IPR008894">
    <property type="entry name" value="QdtA_cupin_dom"/>
</dbReference>
<evidence type="ECO:0000313" key="6">
    <source>
        <dbReference type="EMBL" id="AND71054.1"/>
    </source>
</evidence>
<dbReference type="InterPro" id="IPR050179">
    <property type="entry name" value="Trans_hexapeptide_repeat"/>
</dbReference>
<sequence length="326" mass="34985">MEPAPQIHASADVQSQAIGERTTIWQYVVVLPGARIGSDVNLCSHCFVENDVVIGDRVTIKSGVQLWDGIRIEDDVFVGPNVTFTNDKFPRSKVYPETFAGTRVQRGASIGGGAVILPGLCIGTGAMVGAGAVVTKSVPPFAIVAGSPARITGYVDARNATDSQGASQAPHTAPAPEAPVVRLGVGDVTLHRFKLVRDMRGDLSAGEFAREIPFEPKRYFLVFDVPSEKTRGEHAHRTCHQFLICVRGSCAVVADDGVHRAETLLDSPDKGVYLPPMTWGIQYKYSPDAVLLVFASDYYDADDYIRDYGQFLQAARAGQAPGAPAP</sequence>
<dbReference type="InterPro" id="IPR014710">
    <property type="entry name" value="RmlC-like_jellyroll"/>
</dbReference>
<dbReference type="PANTHER" id="PTHR43300:SF4">
    <property type="entry name" value="ACYL-[ACYL-CARRIER-PROTEIN]--UDP-N-ACETYLGLUCOSAMINE O-ACYLTRANSFERASE"/>
    <property type="match status" value="1"/>
</dbReference>
<dbReference type="InterPro" id="IPR011004">
    <property type="entry name" value="Trimer_LpxA-like_sf"/>
</dbReference>
<dbReference type="SUPFAM" id="SSF51161">
    <property type="entry name" value="Trimeric LpxA-like enzymes"/>
    <property type="match status" value="1"/>
</dbReference>
<accession>A0A160N5I1</accession>
<dbReference type="EMBL" id="CP014841">
    <property type="protein sequence ID" value="AND71054.1"/>
    <property type="molecule type" value="Genomic_DNA"/>
</dbReference>
<reference evidence="6 7" key="1">
    <citation type="submission" date="2016-02" db="EMBL/GenBank/DDBJ databases">
        <title>Complete genome sequencing and analysis of ATSB10, Dyella thiooxydans isolated from rhizosphere soil of sunflower (Helianthus annuus L.).</title>
        <authorList>
            <person name="Lee Y."/>
            <person name="Hwangbo K."/>
            <person name="Chung H."/>
            <person name="Yoo J."/>
            <person name="Kim K.Y."/>
            <person name="Sa T.M."/>
            <person name="Um Y."/>
            <person name="Madhaiyan M."/>
        </authorList>
    </citation>
    <scope>NUCLEOTIDE SEQUENCE [LARGE SCALE GENOMIC DNA]</scope>
    <source>
        <strain evidence="6 7">ATSB10</strain>
    </source>
</reference>
<dbReference type="InterPro" id="IPR018357">
    <property type="entry name" value="Hexapep_transf_CS"/>
</dbReference>
<dbReference type="SUPFAM" id="SSF51182">
    <property type="entry name" value="RmlC-like cupins"/>
    <property type="match status" value="1"/>
</dbReference>
<feature type="domain" description="Sugar 3,4-ketoisomerase QdtA cupin" evidence="5">
    <location>
        <begin position="187"/>
        <end position="315"/>
    </location>
</feature>